<dbReference type="Pfam" id="PF17844">
    <property type="entry name" value="SCP_3"/>
    <property type="match status" value="1"/>
</dbReference>
<protein>
    <recommendedName>
        <fullName evidence="1">Bacterial SCP orthologue domain-containing protein</fullName>
    </recommendedName>
</protein>
<evidence type="ECO:0000313" key="2">
    <source>
        <dbReference type="EMBL" id="TDT32696.1"/>
    </source>
</evidence>
<dbReference type="OrthoDB" id="8481083at2"/>
<reference evidence="2 3" key="1">
    <citation type="submission" date="2019-03" db="EMBL/GenBank/DDBJ databases">
        <title>Genomic Encyclopedia of Archaeal and Bacterial Type Strains, Phase II (KMG-II): from individual species to whole genera.</title>
        <authorList>
            <person name="Goeker M."/>
        </authorList>
    </citation>
    <scope>NUCLEOTIDE SEQUENCE [LARGE SCALE GENOMIC DNA]</scope>
    <source>
        <strain evidence="2 3">DSM 24323</strain>
    </source>
</reference>
<proteinExistence type="predicted"/>
<feature type="domain" description="Bacterial SCP orthologue" evidence="1">
    <location>
        <begin position="152"/>
        <end position="247"/>
    </location>
</feature>
<dbReference type="AlphaFoldDB" id="A0A4R7J7I1"/>
<accession>A0A4R7J7I1</accession>
<dbReference type="RefSeq" id="WP_133753304.1">
    <property type="nucleotide sequence ID" value="NZ_SOAW01000001.1"/>
</dbReference>
<sequence>MDRTARTWHDQALAALEQLEECARSAPESAPAICEAIAGLLVIHTDLLDALAAPTAERPMPLADYVKIAHTGRRELRRELADHGSAADLSTDLRNAIAQIWDRLSEPNPPVAVRERRTAVALTDLLRLATAQWVFAQLDLPTAQGGADRPTRAALADTVRLLCHVLAERNPGRSVEVRVPPFAAVQIGAASDPGSVHTRGTPPNVVETDGVAFLRLATGRVPFDELRSTGSLLASGAHADISAMFPLL</sequence>
<keyword evidence="3" id="KW-1185">Reference proteome</keyword>
<dbReference type="InterPro" id="IPR041629">
    <property type="entry name" value="SCP_3"/>
</dbReference>
<gene>
    <name evidence="2" type="ORF">CLV29_0281</name>
</gene>
<dbReference type="EMBL" id="SOAW01000001">
    <property type="protein sequence ID" value="TDT32696.1"/>
    <property type="molecule type" value="Genomic_DNA"/>
</dbReference>
<comment type="caution">
    <text evidence="2">The sequence shown here is derived from an EMBL/GenBank/DDBJ whole genome shotgun (WGS) entry which is preliminary data.</text>
</comment>
<name>A0A4R7J7I1_9ACTN</name>
<evidence type="ECO:0000259" key="1">
    <source>
        <dbReference type="Pfam" id="PF17844"/>
    </source>
</evidence>
<organism evidence="2 3">
    <name type="scientific">Naumannella halotolerans</name>
    <dbReference type="NCBI Taxonomy" id="993414"/>
    <lineage>
        <taxon>Bacteria</taxon>
        <taxon>Bacillati</taxon>
        <taxon>Actinomycetota</taxon>
        <taxon>Actinomycetes</taxon>
        <taxon>Propionibacteriales</taxon>
        <taxon>Propionibacteriaceae</taxon>
        <taxon>Naumannella</taxon>
    </lineage>
</organism>
<evidence type="ECO:0000313" key="3">
    <source>
        <dbReference type="Proteomes" id="UP000295371"/>
    </source>
</evidence>
<dbReference type="Proteomes" id="UP000295371">
    <property type="component" value="Unassembled WGS sequence"/>
</dbReference>
<dbReference type="Gene3D" id="3.30.1050.40">
    <property type="match status" value="1"/>
</dbReference>